<name>A0LKN2_SYNFM</name>
<dbReference type="GO" id="GO:0003677">
    <property type="term" value="F:DNA binding"/>
    <property type="evidence" value="ECO:0007669"/>
    <property type="project" value="InterPro"/>
</dbReference>
<dbReference type="GO" id="GO:0000725">
    <property type="term" value="P:recombinational repair"/>
    <property type="evidence" value="ECO:0007669"/>
    <property type="project" value="TreeGrafter"/>
</dbReference>
<keyword evidence="1" id="KW-0547">Nucleotide-binding</keyword>
<evidence type="ECO:0000259" key="7">
    <source>
        <dbReference type="Pfam" id="PF13361"/>
    </source>
</evidence>
<evidence type="ECO:0000256" key="1">
    <source>
        <dbReference type="ARBA" id="ARBA00022741"/>
    </source>
</evidence>
<dbReference type="AlphaFoldDB" id="A0LKN2"/>
<feature type="domain" description="NERD" evidence="6">
    <location>
        <begin position="15"/>
        <end position="136"/>
    </location>
</feature>
<dbReference type="SUPFAM" id="SSF52540">
    <property type="entry name" value="P-loop containing nucleoside triphosphate hydrolases"/>
    <property type="match status" value="1"/>
</dbReference>
<organism evidence="8 9">
    <name type="scientific">Syntrophobacter fumaroxidans (strain DSM 10017 / MPOB)</name>
    <dbReference type="NCBI Taxonomy" id="335543"/>
    <lineage>
        <taxon>Bacteria</taxon>
        <taxon>Pseudomonadati</taxon>
        <taxon>Thermodesulfobacteriota</taxon>
        <taxon>Syntrophobacteria</taxon>
        <taxon>Syntrophobacterales</taxon>
        <taxon>Syntrophobacteraceae</taxon>
        <taxon>Syntrophobacter</taxon>
    </lineage>
</organism>
<dbReference type="STRING" id="335543.Sfum_2302"/>
<dbReference type="Pfam" id="PF13361">
    <property type="entry name" value="UvrD_C"/>
    <property type="match status" value="1"/>
</dbReference>
<dbReference type="InterPro" id="IPR000212">
    <property type="entry name" value="DNA_helicase_UvrD/REP"/>
</dbReference>
<dbReference type="eggNOG" id="COG0507">
    <property type="taxonomic scope" value="Bacteria"/>
</dbReference>
<dbReference type="InParanoid" id="A0LKN2"/>
<dbReference type="Gene3D" id="3.40.50.300">
    <property type="entry name" value="P-loop containing nucleotide triphosphate hydrolases"/>
    <property type="match status" value="2"/>
</dbReference>
<dbReference type="eggNOG" id="COG0210">
    <property type="taxonomic scope" value="Bacteria"/>
</dbReference>
<dbReference type="PANTHER" id="PTHR11070">
    <property type="entry name" value="UVRD / RECB / PCRA DNA HELICASE FAMILY MEMBER"/>
    <property type="match status" value="1"/>
</dbReference>
<accession>A0LKN2</accession>
<keyword evidence="9" id="KW-1185">Reference proteome</keyword>
<keyword evidence="2" id="KW-0378">Hydrolase</keyword>
<dbReference type="GO" id="GO:0016787">
    <property type="term" value="F:hydrolase activity"/>
    <property type="evidence" value="ECO:0007669"/>
    <property type="project" value="UniProtKB-KW"/>
</dbReference>
<dbReference type="EMBL" id="CP000478">
    <property type="protein sequence ID" value="ABK17984.1"/>
    <property type="molecule type" value="Genomic_DNA"/>
</dbReference>
<protein>
    <recommendedName>
        <fullName evidence="5">DNA 3'-5' helicase II</fullName>
    </recommendedName>
</protein>
<evidence type="ECO:0000313" key="9">
    <source>
        <dbReference type="Proteomes" id="UP000001784"/>
    </source>
</evidence>
<dbReference type="GO" id="GO:0043138">
    <property type="term" value="F:3'-5' DNA helicase activity"/>
    <property type="evidence" value="ECO:0007669"/>
    <property type="project" value="TreeGrafter"/>
</dbReference>
<feature type="domain" description="UvrD-like helicase C-terminal" evidence="7">
    <location>
        <begin position="530"/>
        <end position="595"/>
    </location>
</feature>
<evidence type="ECO:0000256" key="2">
    <source>
        <dbReference type="ARBA" id="ARBA00022801"/>
    </source>
</evidence>
<dbReference type="Pfam" id="PF13245">
    <property type="entry name" value="AAA_19"/>
    <property type="match status" value="1"/>
</dbReference>
<evidence type="ECO:0000256" key="4">
    <source>
        <dbReference type="ARBA" id="ARBA00022840"/>
    </source>
</evidence>
<dbReference type="GO" id="GO:0005524">
    <property type="term" value="F:ATP binding"/>
    <property type="evidence" value="ECO:0007669"/>
    <property type="project" value="UniProtKB-KW"/>
</dbReference>
<dbReference type="InterPro" id="IPR014017">
    <property type="entry name" value="DNA_helicase_UvrD-like_C"/>
</dbReference>
<evidence type="ECO:0000259" key="6">
    <source>
        <dbReference type="Pfam" id="PF08378"/>
    </source>
</evidence>
<dbReference type="InterPro" id="IPR027417">
    <property type="entry name" value="P-loop_NTPase"/>
</dbReference>
<evidence type="ECO:0000313" key="8">
    <source>
        <dbReference type="EMBL" id="ABK17984.1"/>
    </source>
</evidence>
<proteinExistence type="predicted"/>
<reference evidence="8 9" key="1">
    <citation type="submission" date="2006-10" db="EMBL/GenBank/DDBJ databases">
        <title>Complete sequence of Syntrophobacter fumaroxidans MPOB.</title>
        <authorList>
            <consortium name="US DOE Joint Genome Institute"/>
            <person name="Copeland A."/>
            <person name="Lucas S."/>
            <person name="Lapidus A."/>
            <person name="Barry K."/>
            <person name="Detter J.C."/>
            <person name="Glavina del Rio T."/>
            <person name="Hammon N."/>
            <person name="Israni S."/>
            <person name="Pitluck S."/>
            <person name="Goltsman E.G."/>
            <person name="Martinez M."/>
            <person name="Schmutz J."/>
            <person name="Larimer F."/>
            <person name="Land M."/>
            <person name="Hauser L."/>
            <person name="Kyrpides N."/>
            <person name="Kim E."/>
            <person name="Boone D.R."/>
            <person name="Brockman F."/>
            <person name="Culley D."/>
            <person name="Ferry J."/>
            <person name="Gunsalus R."/>
            <person name="McInerney M.J."/>
            <person name="Morrison M."/>
            <person name="Plugge C."/>
            <person name="Rohlin L."/>
            <person name="Scholten J."/>
            <person name="Sieber J."/>
            <person name="Stams A.J.M."/>
            <person name="Worm P."/>
            <person name="Henstra A.M."/>
            <person name="Richardson P."/>
        </authorList>
    </citation>
    <scope>NUCLEOTIDE SEQUENCE [LARGE SCALE GENOMIC DNA]</scope>
    <source>
        <strain evidence="9">DSM 10017 / MPOB</strain>
    </source>
</reference>
<keyword evidence="4" id="KW-0067">ATP-binding</keyword>
<gene>
    <name evidence="8" type="ordered locus">Sfum_2302</name>
</gene>
<dbReference type="HOGENOM" id="CLU_028798_0_0_7"/>
<evidence type="ECO:0000256" key="3">
    <source>
        <dbReference type="ARBA" id="ARBA00022806"/>
    </source>
</evidence>
<dbReference type="KEGG" id="sfu:Sfum_2302"/>
<evidence type="ECO:0000256" key="5">
    <source>
        <dbReference type="ARBA" id="ARBA00034923"/>
    </source>
</evidence>
<dbReference type="Proteomes" id="UP000001784">
    <property type="component" value="Chromosome"/>
</dbReference>
<keyword evidence="3 8" id="KW-0347">Helicase</keyword>
<dbReference type="InterPro" id="IPR011528">
    <property type="entry name" value="NERD"/>
</dbReference>
<dbReference type="RefSeq" id="WP_011699153.1">
    <property type="nucleotide sequence ID" value="NC_008554.1"/>
</dbReference>
<dbReference type="Pfam" id="PF08378">
    <property type="entry name" value="NERD"/>
    <property type="match status" value="1"/>
</dbReference>
<dbReference type="PANTHER" id="PTHR11070:SF2">
    <property type="entry name" value="ATP-DEPENDENT DNA HELICASE SRS2"/>
    <property type="match status" value="1"/>
</dbReference>
<sequence>MATMIPHDIDEFTTEGERKFYSFLETFAKPDREFTTWYLPDIAGKEPDFILYCEEIGLIVFEVKDWELSQILEANPSSFKLRMGKATKSLKSPLHQAREYLNSLKDRLKADGRLLSTDAAHYGNPKVPIDYGVVFPNIRKDEYCRRGLDRVINLNRVFLWDDLHASSEICLDGSGRCFRRKLRDMFPPRFRFSITRAEYNHLKHLLFPVVRITQPERDACAYVDPSRRLNVLDDRQEALARRFAPGRHIITGPPGSGKTLILVHKAVFLRLYRQDVKNMLFVCHNASLVNYVKRLLSEKKAGFGPGGVEVCHFFELCSKILGEEIRFDSADKSYYELVVEETLARQRTEGVKYDAVLVDEGQDFTPAMGKVIVNLLDPDSNDLTVALDEGQSLYGEGAFWDVPENGTKVRIDRVGSSYRFTSEIRQFAFGFMKYENAGESALPPECAVHGPKPVMTRMGDIGELVFHVADMIKALHACGEYPLSEMAVLYSVRFTRDAKGERVSLPELLIGALESRGIIADWTTENYSARRSYDISTDRVCVSAIHGARGLDWACVFLLGLDELAPDIGLTDRARRYAFVGMTRARHRLCIPYVRRNSLIRNMSTCL</sequence>